<sequence length="155" mass="16379">MRLLLLFVGFLVLSSQLQHIHASRHYSSPLPSNPASNEEEIVHEGNMEKEETQIQEKDVTVANKLGGGSFRSGGGGFRGGGGFSSRGSGSYYRGSGSRGSSGSGLRGSGVGFGLGYIFGHHHHHHHSGGVSSLCINPFFQFLVTIIVLAKLILGS</sequence>
<evidence type="ECO:0008006" key="4">
    <source>
        <dbReference type="Google" id="ProtNLM"/>
    </source>
</evidence>
<dbReference type="Proteomes" id="UP001237642">
    <property type="component" value="Unassembled WGS sequence"/>
</dbReference>
<comment type="caution">
    <text evidence="2">The sequence shown here is derived from an EMBL/GenBank/DDBJ whole genome shotgun (WGS) entry which is preliminary data.</text>
</comment>
<keyword evidence="3" id="KW-1185">Reference proteome</keyword>
<evidence type="ECO:0000313" key="3">
    <source>
        <dbReference type="Proteomes" id="UP001237642"/>
    </source>
</evidence>
<gene>
    <name evidence="2" type="ORF">POM88_028864</name>
</gene>
<evidence type="ECO:0000256" key="1">
    <source>
        <dbReference type="SAM" id="SignalP"/>
    </source>
</evidence>
<name>A0AAD8HTN7_9APIA</name>
<proteinExistence type="predicted"/>
<dbReference type="AlphaFoldDB" id="A0AAD8HTN7"/>
<feature type="signal peptide" evidence="1">
    <location>
        <begin position="1"/>
        <end position="22"/>
    </location>
</feature>
<evidence type="ECO:0000313" key="2">
    <source>
        <dbReference type="EMBL" id="KAK1372671.1"/>
    </source>
</evidence>
<accession>A0AAD8HTN7</accession>
<protein>
    <recommendedName>
        <fullName evidence="4">Glycine-rich protein</fullName>
    </recommendedName>
</protein>
<feature type="chain" id="PRO_5041944556" description="Glycine-rich protein" evidence="1">
    <location>
        <begin position="23"/>
        <end position="155"/>
    </location>
</feature>
<organism evidence="2 3">
    <name type="scientific">Heracleum sosnowskyi</name>
    <dbReference type="NCBI Taxonomy" id="360622"/>
    <lineage>
        <taxon>Eukaryota</taxon>
        <taxon>Viridiplantae</taxon>
        <taxon>Streptophyta</taxon>
        <taxon>Embryophyta</taxon>
        <taxon>Tracheophyta</taxon>
        <taxon>Spermatophyta</taxon>
        <taxon>Magnoliopsida</taxon>
        <taxon>eudicotyledons</taxon>
        <taxon>Gunneridae</taxon>
        <taxon>Pentapetalae</taxon>
        <taxon>asterids</taxon>
        <taxon>campanulids</taxon>
        <taxon>Apiales</taxon>
        <taxon>Apiaceae</taxon>
        <taxon>Apioideae</taxon>
        <taxon>apioid superclade</taxon>
        <taxon>Tordylieae</taxon>
        <taxon>Tordyliinae</taxon>
        <taxon>Heracleum</taxon>
    </lineage>
</organism>
<keyword evidence="1" id="KW-0732">Signal</keyword>
<dbReference type="EMBL" id="JAUIZM010000007">
    <property type="protein sequence ID" value="KAK1372671.1"/>
    <property type="molecule type" value="Genomic_DNA"/>
</dbReference>
<reference evidence="2" key="2">
    <citation type="submission" date="2023-05" db="EMBL/GenBank/DDBJ databases">
        <authorList>
            <person name="Schelkunov M.I."/>
        </authorList>
    </citation>
    <scope>NUCLEOTIDE SEQUENCE</scope>
    <source>
        <strain evidence="2">Hsosn_3</strain>
        <tissue evidence="2">Leaf</tissue>
    </source>
</reference>
<reference evidence="2" key="1">
    <citation type="submission" date="2023-02" db="EMBL/GenBank/DDBJ databases">
        <title>Genome of toxic invasive species Heracleum sosnowskyi carries increased number of genes despite the absence of recent whole-genome duplications.</title>
        <authorList>
            <person name="Schelkunov M."/>
            <person name="Shtratnikova V."/>
            <person name="Makarenko M."/>
            <person name="Klepikova A."/>
            <person name="Omelchenko D."/>
            <person name="Novikova G."/>
            <person name="Obukhova E."/>
            <person name="Bogdanov V."/>
            <person name="Penin A."/>
            <person name="Logacheva M."/>
        </authorList>
    </citation>
    <scope>NUCLEOTIDE SEQUENCE</scope>
    <source>
        <strain evidence="2">Hsosn_3</strain>
        <tissue evidence="2">Leaf</tissue>
    </source>
</reference>